<evidence type="ECO:0000313" key="2">
    <source>
        <dbReference type="Proteomes" id="UP001233999"/>
    </source>
</evidence>
<sequence length="125" mass="14972">FQKYYWMPEIKRRRGLFAPTLIVQFCCNFSGIQFRQQYKVYRVPYHKRKYKSFSAKSLKMESLFIRSFLSGSLHAGVDDSSIRNASLQPKMFIEMTRLKVLFYRRSPIISLQIELTSLNDCYIKF</sequence>
<dbReference type="AlphaFoldDB" id="A0AAD8AFZ7"/>
<evidence type="ECO:0000313" key="1">
    <source>
        <dbReference type="EMBL" id="KAJ9598369.1"/>
    </source>
</evidence>
<proteinExistence type="predicted"/>
<gene>
    <name evidence="1" type="ORF">L9F63_010943</name>
</gene>
<keyword evidence="2" id="KW-1185">Reference proteome</keyword>
<reference evidence="1" key="2">
    <citation type="submission" date="2023-05" db="EMBL/GenBank/DDBJ databases">
        <authorList>
            <person name="Fouks B."/>
        </authorList>
    </citation>
    <scope>NUCLEOTIDE SEQUENCE</scope>
    <source>
        <strain evidence="1">Stay&amp;Tobe</strain>
        <tissue evidence="1">Testes</tissue>
    </source>
</reference>
<accession>A0AAD8AFZ7</accession>
<comment type="caution">
    <text evidence="1">The sequence shown here is derived from an EMBL/GenBank/DDBJ whole genome shotgun (WGS) entry which is preliminary data.</text>
</comment>
<protein>
    <submittedName>
        <fullName evidence="1">Uncharacterized protein</fullName>
    </submittedName>
</protein>
<feature type="non-terminal residue" evidence="1">
    <location>
        <position position="125"/>
    </location>
</feature>
<dbReference type="EMBL" id="JASPKZ010001223">
    <property type="protein sequence ID" value="KAJ9598369.1"/>
    <property type="molecule type" value="Genomic_DNA"/>
</dbReference>
<feature type="non-terminal residue" evidence="1">
    <location>
        <position position="1"/>
    </location>
</feature>
<organism evidence="1 2">
    <name type="scientific">Diploptera punctata</name>
    <name type="common">Pacific beetle cockroach</name>
    <dbReference type="NCBI Taxonomy" id="6984"/>
    <lineage>
        <taxon>Eukaryota</taxon>
        <taxon>Metazoa</taxon>
        <taxon>Ecdysozoa</taxon>
        <taxon>Arthropoda</taxon>
        <taxon>Hexapoda</taxon>
        <taxon>Insecta</taxon>
        <taxon>Pterygota</taxon>
        <taxon>Neoptera</taxon>
        <taxon>Polyneoptera</taxon>
        <taxon>Dictyoptera</taxon>
        <taxon>Blattodea</taxon>
        <taxon>Blaberoidea</taxon>
        <taxon>Blaberidae</taxon>
        <taxon>Diplopterinae</taxon>
        <taxon>Diploptera</taxon>
    </lineage>
</organism>
<reference evidence="1" key="1">
    <citation type="journal article" date="2023" name="IScience">
        <title>Live-bearing cockroach genome reveals convergent evolutionary mechanisms linked to viviparity in insects and beyond.</title>
        <authorList>
            <person name="Fouks B."/>
            <person name="Harrison M.C."/>
            <person name="Mikhailova A.A."/>
            <person name="Marchal E."/>
            <person name="English S."/>
            <person name="Carruthers M."/>
            <person name="Jennings E.C."/>
            <person name="Chiamaka E.L."/>
            <person name="Frigard R.A."/>
            <person name="Pippel M."/>
            <person name="Attardo G.M."/>
            <person name="Benoit J.B."/>
            <person name="Bornberg-Bauer E."/>
            <person name="Tobe S.S."/>
        </authorList>
    </citation>
    <scope>NUCLEOTIDE SEQUENCE</scope>
    <source>
        <strain evidence="1">Stay&amp;Tobe</strain>
    </source>
</reference>
<dbReference type="Proteomes" id="UP001233999">
    <property type="component" value="Unassembled WGS sequence"/>
</dbReference>
<name>A0AAD8AFZ7_DIPPU</name>